<name>A0ACC1Y6K7_MELAZ</name>
<dbReference type="EMBL" id="CM051398">
    <property type="protein sequence ID" value="KAJ4719253.1"/>
    <property type="molecule type" value="Genomic_DNA"/>
</dbReference>
<reference evidence="1 2" key="1">
    <citation type="journal article" date="2023" name="Science">
        <title>Complex scaffold remodeling in plant triterpene biosynthesis.</title>
        <authorList>
            <person name="De La Pena R."/>
            <person name="Hodgson H."/>
            <person name="Liu J.C."/>
            <person name="Stephenson M.J."/>
            <person name="Martin A.C."/>
            <person name="Owen C."/>
            <person name="Harkess A."/>
            <person name="Leebens-Mack J."/>
            <person name="Jimenez L.E."/>
            <person name="Osbourn A."/>
            <person name="Sattely E.S."/>
        </authorList>
    </citation>
    <scope>NUCLEOTIDE SEQUENCE [LARGE SCALE GENOMIC DNA]</scope>
    <source>
        <strain evidence="2">cv. JPN11</strain>
        <tissue evidence="1">Leaf</tissue>
    </source>
</reference>
<evidence type="ECO:0000313" key="2">
    <source>
        <dbReference type="Proteomes" id="UP001164539"/>
    </source>
</evidence>
<sequence length="161" mass="17951">MESTYRLLGIIIFLLLSSAASASSDDKDKSNPNLSPFEEWRSAYECILTEPNPCSKKNKLTMSGELSVSQEETSSDYCQKGGCGEHNLAVLKCIHYVKRDFWFANKAHVEVLQEAIANACNTSSEIKTSNYQKSAANKYRSISKSLMLALPTVLFMLSFNM</sequence>
<gene>
    <name evidence="1" type="ORF">OWV82_010856</name>
</gene>
<protein>
    <submittedName>
        <fullName evidence="1">Methylesterase 17-like protein</fullName>
    </submittedName>
</protein>
<comment type="caution">
    <text evidence="1">The sequence shown here is derived from an EMBL/GenBank/DDBJ whole genome shotgun (WGS) entry which is preliminary data.</text>
</comment>
<proteinExistence type="predicted"/>
<evidence type="ECO:0000313" key="1">
    <source>
        <dbReference type="EMBL" id="KAJ4719253.1"/>
    </source>
</evidence>
<keyword evidence="2" id="KW-1185">Reference proteome</keyword>
<accession>A0ACC1Y6K7</accession>
<organism evidence="1 2">
    <name type="scientific">Melia azedarach</name>
    <name type="common">Chinaberry tree</name>
    <dbReference type="NCBI Taxonomy" id="155640"/>
    <lineage>
        <taxon>Eukaryota</taxon>
        <taxon>Viridiplantae</taxon>
        <taxon>Streptophyta</taxon>
        <taxon>Embryophyta</taxon>
        <taxon>Tracheophyta</taxon>
        <taxon>Spermatophyta</taxon>
        <taxon>Magnoliopsida</taxon>
        <taxon>eudicotyledons</taxon>
        <taxon>Gunneridae</taxon>
        <taxon>Pentapetalae</taxon>
        <taxon>rosids</taxon>
        <taxon>malvids</taxon>
        <taxon>Sapindales</taxon>
        <taxon>Meliaceae</taxon>
        <taxon>Melia</taxon>
    </lineage>
</organism>
<dbReference type="Proteomes" id="UP001164539">
    <property type="component" value="Chromosome 5"/>
</dbReference>